<gene>
    <name evidence="2" type="ORF">KFL_000480360</name>
</gene>
<dbReference type="Proteomes" id="UP000054558">
    <property type="component" value="Unassembled WGS sequence"/>
</dbReference>
<protein>
    <submittedName>
        <fullName evidence="2">Uncharacterized protein</fullName>
    </submittedName>
</protein>
<sequence>MASVAPSLQHQLGGFLSHLEATVASIQPTVTRRAHFSFAHITRRSRPSLKTTCSSRSSHPAQKVFQLLPEAGLQKPTKRKAQTPSASRKMGGAELEDSVLESEPFKREVLALVQEDDLRSILKEVQETFDIDCTVDAHALVKAAHKAIQHDYLEKSGSEDVEAPIADSLVQVGVDEILATLMELGLDRYLLEKEKAIVQIFKRS</sequence>
<feature type="region of interest" description="Disordered" evidence="1">
    <location>
        <begin position="68"/>
        <end position="99"/>
    </location>
</feature>
<proteinExistence type="predicted"/>
<name>A0A1Y1HNH3_KLENI</name>
<evidence type="ECO:0000313" key="3">
    <source>
        <dbReference type="Proteomes" id="UP000054558"/>
    </source>
</evidence>
<dbReference type="EMBL" id="DF236997">
    <property type="protein sequence ID" value="GAQ80195.1"/>
    <property type="molecule type" value="Genomic_DNA"/>
</dbReference>
<dbReference type="AlphaFoldDB" id="A0A1Y1HNH3"/>
<evidence type="ECO:0000256" key="1">
    <source>
        <dbReference type="SAM" id="MobiDB-lite"/>
    </source>
</evidence>
<evidence type="ECO:0000313" key="2">
    <source>
        <dbReference type="EMBL" id="GAQ80195.1"/>
    </source>
</evidence>
<keyword evidence="3" id="KW-1185">Reference proteome</keyword>
<organism evidence="2 3">
    <name type="scientific">Klebsormidium nitens</name>
    <name type="common">Green alga</name>
    <name type="synonym">Ulothrix nitens</name>
    <dbReference type="NCBI Taxonomy" id="105231"/>
    <lineage>
        <taxon>Eukaryota</taxon>
        <taxon>Viridiplantae</taxon>
        <taxon>Streptophyta</taxon>
        <taxon>Klebsormidiophyceae</taxon>
        <taxon>Klebsormidiales</taxon>
        <taxon>Klebsormidiaceae</taxon>
        <taxon>Klebsormidium</taxon>
    </lineage>
</organism>
<reference evidence="2 3" key="1">
    <citation type="journal article" date="2014" name="Nat. Commun.">
        <title>Klebsormidium flaccidum genome reveals primary factors for plant terrestrial adaptation.</title>
        <authorList>
            <person name="Hori K."/>
            <person name="Maruyama F."/>
            <person name="Fujisawa T."/>
            <person name="Togashi T."/>
            <person name="Yamamoto N."/>
            <person name="Seo M."/>
            <person name="Sato S."/>
            <person name="Yamada T."/>
            <person name="Mori H."/>
            <person name="Tajima N."/>
            <person name="Moriyama T."/>
            <person name="Ikeuchi M."/>
            <person name="Watanabe M."/>
            <person name="Wada H."/>
            <person name="Kobayashi K."/>
            <person name="Saito M."/>
            <person name="Masuda T."/>
            <person name="Sasaki-Sekimoto Y."/>
            <person name="Mashiguchi K."/>
            <person name="Awai K."/>
            <person name="Shimojima M."/>
            <person name="Masuda S."/>
            <person name="Iwai M."/>
            <person name="Nobusawa T."/>
            <person name="Narise T."/>
            <person name="Kondo S."/>
            <person name="Saito H."/>
            <person name="Sato R."/>
            <person name="Murakawa M."/>
            <person name="Ihara Y."/>
            <person name="Oshima-Yamada Y."/>
            <person name="Ohtaka K."/>
            <person name="Satoh M."/>
            <person name="Sonobe K."/>
            <person name="Ishii M."/>
            <person name="Ohtani R."/>
            <person name="Kanamori-Sato M."/>
            <person name="Honoki R."/>
            <person name="Miyazaki D."/>
            <person name="Mochizuki H."/>
            <person name="Umetsu J."/>
            <person name="Higashi K."/>
            <person name="Shibata D."/>
            <person name="Kamiya Y."/>
            <person name="Sato N."/>
            <person name="Nakamura Y."/>
            <person name="Tabata S."/>
            <person name="Ida S."/>
            <person name="Kurokawa K."/>
            <person name="Ohta H."/>
        </authorList>
    </citation>
    <scope>NUCLEOTIDE SEQUENCE [LARGE SCALE GENOMIC DNA]</scope>
    <source>
        <strain evidence="2 3">NIES-2285</strain>
    </source>
</reference>
<accession>A0A1Y1HNH3</accession>